<dbReference type="EMBL" id="OX597830">
    <property type="protein sequence ID" value="CAI9734991.1"/>
    <property type="molecule type" value="Genomic_DNA"/>
</dbReference>
<feature type="chain" id="PRO_5041355151" description="Thyroglobulin type-1 domain-containing protein" evidence="6">
    <location>
        <begin position="20"/>
        <end position="117"/>
    </location>
</feature>
<sequence>MFLALALLILYHTLETVHTNECLRLRAAGLNSHLINIFIPKCEEDGTYTAVQCHSNGCYCADEFGAPITDVDISLEEVKRTNMNCNNFIFPRDRKTRCCCLHQRTLTTRTLGMDFPP</sequence>
<dbReference type="PANTHER" id="PTHR12352">
    <property type="entry name" value="SECRETED MODULAR CALCIUM-BINDING PROTEIN"/>
    <property type="match status" value="1"/>
</dbReference>
<feature type="domain" description="Thyroglobulin type-1" evidence="7">
    <location>
        <begin position="19"/>
        <end position="85"/>
    </location>
</feature>
<evidence type="ECO:0000259" key="7">
    <source>
        <dbReference type="PROSITE" id="PS51162"/>
    </source>
</evidence>
<dbReference type="GO" id="GO:0005615">
    <property type="term" value="C:extracellular space"/>
    <property type="evidence" value="ECO:0007669"/>
    <property type="project" value="TreeGrafter"/>
</dbReference>
<dbReference type="Gene3D" id="4.10.800.10">
    <property type="entry name" value="Thyroglobulin type-1"/>
    <property type="match status" value="1"/>
</dbReference>
<dbReference type="InterPro" id="IPR000716">
    <property type="entry name" value="Thyroglobulin_1"/>
</dbReference>
<organism evidence="8 9">
    <name type="scientific">Octopus vulgaris</name>
    <name type="common">Common octopus</name>
    <dbReference type="NCBI Taxonomy" id="6645"/>
    <lineage>
        <taxon>Eukaryota</taxon>
        <taxon>Metazoa</taxon>
        <taxon>Spiralia</taxon>
        <taxon>Lophotrochozoa</taxon>
        <taxon>Mollusca</taxon>
        <taxon>Cephalopoda</taxon>
        <taxon>Coleoidea</taxon>
        <taxon>Octopodiformes</taxon>
        <taxon>Octopoda</taxon>
        <taxon>Incirrata</taxon>
        <taxon>Octopodidae</taxon>
        <taxon>Octopus</taxon>
    </lineage>
</organism>
<reference evidence="8" key="1">
    <citation type="submission" date="2023-08" db="EMBL/GenBank/DDBJ databases">
        <authorList>
            <person name="Alioto T."/>
            <person name="Alioto T."/>
            <person name="Gomez Garrido J."/>
        </authorList>
    </citation>
    <scope>NUCLEOTIDE SEQUENCE</scope>
</reference>
<dbReference type="AlphaFoldDB" id="A0AA36FDF2"/>
<accession>A0AA36FDF2</accession>
<comment type="subcellular location">
    <subcellularLocation>
        <location evidence="1">Secreted</location>
    </subcellularLocation>
</comment>
<keyword evidence="4" id="KW-1015">Disulfide bond</keyword>
<evidence type="ECO:0000256" key="3">
    <source>
        <dbReference type="ARBA" id="ARBA00022737"/>
    </source>
</evidence>
<dbReference type="PANTHER" id="PTHR12352:SF3">
    <property type="entry name" value="NIDOGEN-2"/>
    <property type="match status" value="1"/>
</dbReference>
<keyword evidence="6" id="KW-0732">Signal</keyword>
<evidence type="ECO:0000256" key="5">
    <source>
        <dbReference type="PROSITE-ProRule" id="PRU00500"/>
    </source>
</evidence>
<dbReference type="InterPro" id="IPR051950">
    <property type="entry name" value="Dev_reg/Prot_inhib"/>
</dbReference>
<evidence type="ECO:0000313" key="8">
    <source>
        <dbReference type="EMBL" id="CAI9734991.1"/>
    </source>
</evidence>
<dbReference type="Proteomes" id="UP001162480">
    <property type="component" value="Chromosome 17"/>
</dbReference>
<dbReference type="Pfam" id="PF00086">
    <property type="entry name" value="Thyroglobulin_1"/>
    <property type="match status" value="1"/>
</dbReference>
<evidence type="ECO:0000256" key="4">
    <source>
        <dbReference type="ARBA" id="ARBA00023157"/>
    </source>
</evidence>
<evidence type="ECO:0000256" key="6">
    <source>
        <dbReference type="SAM" id="SignalP"/>
    </source>
</evidence>
<evidence type="ECO:0000256" key="2">
    <source>
        <dbReference type="ARBA" id="ARBA00022525"/>
    </source>
</evidence>
<name>A0AA36FDF2_OCTVU</name>
<proteinExistence type="predicted"/>
<evidence type="ECO:0000256" key="1">
    <source>
        <dbReference type="ARBA" id="ARBA00004613"/>
    </source>
</evidence>
<keyword evidence="2" id="KW-0964">Secreted</keyword>
<gene>
    <name evidence="8" type="ORF">OCTVUL_1B026819</name>
</gene>
<evidence type="ECO:0000313" key="9">
    <source>
        <dbReference type="Proteomes" id="UP001162480"/>
    </source>
</evidence>
<dbReference type="PROSITE" id="PS00484">
    <property type="entry name" value="THYROGLOBULIN_1_1"/>
    <property type="match status" value="1"/>
</dbReference>
<comment type="caution">
    <text evidence="5">Lacks conserved residue(s) required for the propagation of feature annotation.</text>
</comment>
<protein>
    <recommendedName>
        <fullName evidence="7">Thyroglobulin type-1 domain-containing protein</fullName>
    </recommendedName>
</protein>
<feature type="signal peptide" evidence="6">
    <location>
        <begin position="1"/>
        <end position="19"/>
    </location>
</feature>
<dbReference type="PROSITE" id="PS51162">
    <property type="entry name" value="THYROGLOBULIN_1_2"/>
    <property type="match status" value="1"/>
</dbReference>
<dbReference type="SMART" id="SM00211">
    <property type="entry name" value="TY"/>
    <property type="match status" value="1"/>
</dbReference>
<keyword evidence="9" id="KW-1185">Reference proteome</keyword>
<dbReference type="InterPro" id="IPR036857">
    <property type="entry name" value="Thyroglobulin_1_sf"/>
</dbReference>
<dbReference type="CDD" id="cd00191">
    <property type="entry name" value="TY"/>
    <property type="match status" value="1"/>
</dbReference>
<keyword evidence="3" id="KW-0677">Repeat</keyword>
<dbReference type="SUPFAM" id="SSF57610">
    <property type="entry name" value="Thyroglobulin type-1 domain"/>
    <property type="match status" value="1"/>
</dbReference>